<name>A0AAW1KZC9_SAPOF</name>
<reference evidence="2" key="1">
    <citation type="submission" date="2024-03" db="EMBL/GenBank/DDBJ databases">
        <title>WGS assembly of Saponaria officinalis var. Norfolk2.</title>
        <authorList>
            <person name="Jenkins J."/>
            <person name="Shu S."/>
            <person name="Grimwood J."/>
            <person name="Barry K."/>
            <person name="Goodstein D."/>
            <person name="Schmutz J."/>
            <person name="Leebens-Mack J."/>
            <person name="Osbourn A."/>
        </authorList>
    </citation>
    <scope>NUCLEOTIDE SEQUENCE [LARGE SCALE GENOMIC DNA]</scope>
    <source>
        <strain evidence="2">JIC</strain>
    </source>
</reference>
<evidence type="ECO:0008006" key="4">
    <source>
        <dbReference type="Google" id="ProtNLM"/>
    </source>
</evidence>
<sequence length="308" mass="34204">MDAFSMFKFWKTTKTKVAVDGDCDADTVTDSTFSDPTTAFSDDDDDSYFELELTLPKFNTNSSSSPLTQIDLNSDKIEPKINSKPQSPISILRSASPKFRIFMFGKFNKKSKNADEFNDNDSVSSNFSPKSNNSTPFTVKFKIEDGSIVPKFTRTNSSNQLLSPNIERRSSDDSKRFSKDVVQKYLNFVKPLYSKKRNEGGERFTVSCSPTRSSSASFSLPVKESRFKAKTKQFGKSKSASAMIVSPSTAKNDHPCDGIEGAILHCKKSLNSSTRGQSSLSRCSSDPSHEKSITMSEESKERNDSSEN</sequence>
<dbReference type="InterPro" id="IPR039619">
    <property type="entry name" value="MAKR2/5"/>
</dbReference>
<dbReference type="GO" id="GO:0005886">
    <property type="term" value="C:plasma membrane"/>
    <property type="evidence" value="ECO:0007669"/>
    <property type="project" value="InterPro"/>
</dbReference>
<feature type="compositionally biased region" description="Polar residues" evidence="1">
    <location>
        <begin position="270"/>
        <end position="286"/>
    </location>
</feature>
<dbReference type="AlphaFoldDB" id="A0AAW1KZC9"/>
<evidence type="ECO:0000256" key="1">
    <source>
        <dbReference type="SAM" id="MobiDB-lite"/>
    </source>
</evidence>
<feature type="region of interest" description="Disordered" evidence="1">
    <location>
        <begin position="270"/>
        <end position="308"/>
    </location>
</feature>
<gene>
    <name evidence="2" type="ORF">RND81_05G093100</name>
</gene>
<dbReference type="PANTHER" id="PTHR33929">
    <property type="entry name" value="MEMBRANE-ASSOCIATED KINASE REGULATOR 2-RELATED"/>
    <property type="match status" value="1"/>
</dbReference>
<dbReference type="Proteomes" id="UP001443914">
    <property type="component" value="Unassembled WGS sequence"/>
</dbReference>
<evidence type="ECO:0000313" key="3">
    <source>
        <dbReference type="Proteomes" id="UP001443914"/>
    </source>
</evidence>
<proteinExistence type="predicted"/>
<dbReference type="PANTHER" id="PTHR33929:SF4">
    <property type="entry name" value="MEMBRANE-ASSOCIATED KINASE REGULATOR 5"/>
    <property type="match status" value="1"/>
</dbReference>
<keyword evidence="3" id="KW-1185">Reference proteome</keyword>
<comment type="caution">
    <text evidence="2">The sequence shown here is derived from an EMBL/GenBank/DDBJ whole genome shotgun (WGS) entry which is preliminary data.</text>
</comment>
<organism evidence="2 3">
    <name type="scientific">Saponaria officinalis</name>
    <name type="common">Common soapwort</name>
    <name type="synonym">Lychnis saponaria</name>
    <dbReference type="NCBI Taxonomy" id="3572"/>
    <lineage>
        <taxon>Eukaryota</taxon>
        <taxon>Viridiplantae</taxon>
        <taxon>Streptophyta</taxon>
        <taxon>Embryophyta</taxon>
        <taxon>Tracheophyta</taxon>
        <taxon>Spermatophyta</taxon>
        <taxon>Magnoliopsida</taxon>
        <taxon>eudicotyledons</taxon>
        <taxon>Gunneridae</taxon>
        <taxon>Pentapetalae</taxon>
        <taxon>Caryophyllales</taxon>
        <taxon>Caryophyllaceae</taxon>
        <taxon>Caryophylleae</taxon>
        <taxon>Saponaria</taxon>
    </lineage>
</organism>
<feature type="compositionally biased region" description="Basic and acidic residues" evidence="1">
    <location>
        <begin position="287"/>
        <end position="308"/>
    </location>
</feature>
<evidence type="ECO:0000313" key="2">
    <source>
        <dbReference type="EMBL" id="KAK9724701.1"/>
    </source>
</evidence>
<accession>A0AAW1KZC9</accession>
<dbReference type="EMBL" id="JBDFQZ010000005">
    <property type="protein sequence ID" value="KAK9724701.1"/>
    <property type="molecule type" value="Genomic_DNA"/>
</dbReference>
<protein>
    <recommendedName>
        <fullName evidence="4">Membrane-associated kinase regulator 5</fullName>
    </recommendedName>
</protein>